<keyword evidence="5" id="KW-0808">Transferase</keyword>
<gene>
    <name evidence="10" type="ORF">GURASL_30600</name>
</gene>
<dbReference type="CDD" id="cd21153">
    <property type="entry name" value="PUA_RlmI"/>
    <property type="match status" value="1"/>
</dbReference>
<evidence type="ECO:0000259" key="9">
    <source>
        <dbReference type="SMART" id="SM00359"/>
    </source>
</evidence>
<organism evidence="10 11">
    <name type="scientific">Geotalea uraniireducens</name>
    <dbReference type="NCBI Taxonomy" id="351604"/>
    <lineage>
        <taxon>Bacteria</taxon>
        <taxon>Pseudomonadati</taxon>
        <taxon>Thermodesulfobacteriota</taxon>
        <taxon>Desulfuromonadia</taxon>
        <taxon>Geobacterales</taxon>
        <taxon>Geobacteraceae</taxon>
        <taxon>Geotalea</taxon>
    </lineage>
</organism>
<dbReference type="CDD" id="cd11572">
    <property type="entry name" value="RlmI_M_like"/>
    <property type="match status" value="1"/>
</dbReference>
<dbReference type="Gene3D" id="2.30.130.10">
    <property type="entry name" value="PUA domain"/>
    <property type="match status" value="1"/>
</dbReference>
<dbReference type="Proteomes" id="UP001317705">
    <property type="component" value="Chromosome"/>
</dbReference>
<evidence type="ECO:0000256" key="4">
    <source>
        <dbReference type="ARBA" id="ARBA00022603"/>
    </source>
</evidence>
<dbReference type="GO" id="GO:0032259">
    <property type="term" value="P:methylation"/>
    <property type="evidence" value="ECO:0007669"/>
    <property type="project" value="UniProtKB-KW"/>
</dbReference>
<dbReference type="InterPro" id="IPR041532">
    <property type="entry name" value="RlmI-like_PUA"/>
</dbReference>
<evidence type="ECO:0000256" key="5">
    <source>
        <dbReference type="ARBA" id="ARBA00022679"/>
    </source>
</evidence>
<evidence type="ECO:0000256" key="6">
    <source>
        <dbReference type="ARBA" id="ARBA00022691"/>
    </source>
</evidence>
<comment type="subcellular location">
    <subcellularLocation>
        <location evidence="1">Cytoplasm</location>
    </subcellularLocation>
</comment>
<dbReference type="SUPFAM" id="SSF53335">
    <property type="entry name" value="S-adenosyl-L-methionine-dependent methyltransferases"/>
    <property type="match status" value="1"/>
</dbReference>
<dbReference type="Pfam" id="PF10672">
    <property type="entry name" value="Methyltrans_SAM"/>
    <property type="match status" value="1"/>
</dbReference>
<dbReference type="SMART" id="SM00359">
    <property type="entry name" value="PUA"/>
    <property type="match status" value="1"/>
</dbReference>
<dbReference type="GO" id="GO:0008168">
    <property type="term" value="F:methyltransferase activity"/>
    <property type="evidence" value="ECO:0007669"/>
    <property type="project" value="UniProtKB-KW"/>
</dbReference>
<keyword evidence="3" id="KW-0698">rRNA processing</keyword>
<dbReference type="Gene3D" id="3.40.50.150">
    <property type="entry name" value="Vaccinia Virus protein VP39"/>
    <property type="match status" value="1"/>
</dbReference>
<comment type="similarity">
    <text evidence="8">Belongs to the methyltransferase superfamily. RlmI family.</text>
</comment>
<accession>A0ABM8EPJ3</accession>
<dbReference type="SUPFAM" id="SSF88697">
    <property type="entry name" value="PUA domain-like"/>
    <property type="match status" value="1"/>
</dbReference>
<dbReference type="CDD" id="cd02440">
    <property type="entry name" value="AdoMet_MTases"/>
    <property type="match status" value="1"/>
</dbReference>
<evidence type="ECO:0000256" key="7">
    <source>
        <dbReference type="ARBA" id="ARBA00022884"/>
    </source>
</evidence>
<evidence type="ECO:0000256" key="1">
    <source>
        <dbReference type="ARBA" id="ARBA00004496"/>
    </source>
</evidence>
<evidence type="ECO:0000256" key="2">
    <source>
        <dbReference type="ARBA" id="ARBA00022490"/>
    </source>
</evidence>
<dbReference type="PANTHER" id="PTHR42873:SF1">
    <property type="entry name" value="S-ADENOSYLMETHIONINE-DEPENDENT METHYLTRANSFERASE DOMAIN-CONTAINING PROTEIN"/>
    <property type="match status" value="1"/>
</dbReference>
<evidence type="ECO:0000313" key="11">
    <source>
        <dbReference type="Proteomes" id="UP001317705"/>
    </source>
</evidence>
<evidence type="ECO:0000256" key="8">
    <source>
        <dbReference type="ARBA" id="ARBA00038091"/>
    </source>
</evidence>
<keyword evidence="11" id="KW-1185">Reference proteome</keyword>
<dbReference type="PANTHER" id="PTHR42873">
    <property type="entry name" value="RIBOSOMAL RNA LARGE SUBUNIT METHYLTRANSFERASE"/>
    <property type="match status" value="1"/>
</dbReference>
<dbReference type="Gene3D" id="3.30.750.80">
    <property type="entry name" value="RNA methyltransferase domain (HRMD) like"/>
    <property type="match status" value="1"/>
</dbReference>
<sequence length="395" mass="43646">MQEHRIRLTLGKGEDRRIKAGHPWIFSNEIRELQGDRLRGATAEIYDAGGGFIGLGHYNPQSLIAARLLSRQREEIDSVEFFRQRIAGANELRQGRYPGLATYRVVFGEGDFLPGLIVDKYEEYLSVQFLTAGMDARREMVIAALTELFAPRGIVARNDVAVRSLEGLPEAVEILAGDIPDQLAVTEHGLRFLVDLTGGQKTGHFLDQKENHLLLQGIVAGKEVLDCFCYSGSWGVHAAAYGAAAVTCVDISERAAALARENARLNGVANAVTVEACDAFERLRSFRHEGRRFDVVVLDPPAFVKSKKALKEAEKGYLTINRRGMELLNPGGYLITCSCSYHMGREPFRELLARAAQQAGRQLRLVAARSQAPDHPVLLAVPETDYLKCFVLQAV</sequence>
<proteinExistence type="inferred from homology"/>
<dbReference type="InterPro" id="IPR036974">
    <property type="entry name" value="PUA_sf"/>
</dbReference>
<dbReference type="RefSeq" id="WP_282000243.1">
    <property type="nucleotide sequence ID" value="NZ_AP027151.1"/>
</dbReference>
<dbReference type="Pfam" id="PF17785">
    <property type="entry name" value="PUA_3"/>
    <property type="match status" value="1"/>
</dbReference>
<keyword evidence="6" id="KW-0949">S-adenosyl-L-methionine</keyword>
<protein>
    <submittedName>
        <fullName evidence="10">SAM-dependent methyltransferase</fullName>
    </submittedName>
</protein>
<keyword evidence="7" id="KW-0694">RNA-binding</keyword>
<feature type="domain" description="PUA" evidence="9">
    <location>
        <begin position="6"/>
        <end position="90"/>
    </location>
</feature>
<keyword evidence="4 10" id="KW-0489">Methyltransferase</keyword>
<dbReference type="InterPro" id="IPR029063">
    <property type="entry name" value="SAM-dependent_MTases_sf"/>
</dbReference>
<dbReference type="InterPro" id="IPR019614">
    <property type="entry name" value="SAM-dep_methyl-trfase"/>
</dbReference>
<dbReference type="EMBL" id="AP027151">
    <property type="protein sequence ID" value="BDV44137.1"/>
    <property type="molecule type" value="Genomic_DNA"/>
</dbReference>
<dbReference type="InterPro" id="IPR015947">
    <property type="entry name" value="PUA-like_sf"/>
</dbReference>
<keyword evidence="2" id="KW-0963">Cytoplasm</keyword>
<name>A0ABM8EPJ3_9BACT</name>
<dbReference type="InterPro" id="IPR002478">
    <property type="entry name" value="PUA"/>
</dbReference>
<dbReference type="PROSITE" id="PS50890">
    <property type="entry name" value="PUA"/>
    <property type="match status" value="1"/>
</dbReference>
<reference evidence="10 11" key="1">
    <citation type="submission" date="2022-12" db="EMBL/GenBank/DDBJ databases">
        <title>Polyphasic characterization of Geotalea uranireducens NIT-SL11 newly isolated from a complex of sewage sludge and microbially reduced graphene oxide.</title>
        <authorList>
            <person name="Xie L."/>
            <person name="Yoshida N."/>
            <person name="Meng L."/>
        </authorList>
    </citation>
    <scope>NUCLEOTIDE SEQUENCE [LARGE SCALE GENOMIC DNA]</scope>
    <source>
        <strain evidence="10 11">NIT-SL11</strain>
    </source>
</reference>
<evidence type="ECO:0000313" key="10">
    <source>
        <dbReference type="EMBL" id="BDV44137.1"/>
    </source>
</evidence>
<evidence type="ECO:0000256" key="3">
    <source>
        <dbReference type="ARBA" id="ARBA00022552"/>
    </source>
</evidence>